<proteinExistence type="predicted"/>
<accession>A0ABN9SPP2</accession>
<dbReference type="EMBL" id="CAUYUJ010012372">
    <property type="protein sequence ID" value="CAK0833843.1"/>
    <property type="molecule type" value="Genomic_DNA"/>
</dbReference>
<feature type="non-terminal residue" evidence="1">
    <location>
        <position position="113"/>
    </location>
</feature>
<keyword evidence="2" id="KW-1185">Reference proteome</keyword>
<protein>
    <submittedName>
        <fullName evidence="1">Uncharacterized protein</fullName>
    </submittedName>
</protein>
<organism evidence="1 2">
    <name type="scientific">Prorocentrum cordatum</name>
    <dbReference type="NCBI Taxonomy" id="2364126"/>
    <lineage>
        <taxon>Eukaryota</taxon>
        <taxon>Sar</taxon>
        <taxon>Alveolata</taxon>
        <taxon>Dinophyceae</taxon>
        <taxon>Prorocentrales</taxon>
        <taxon>Prorocentraceae</taxon>
        <taxon>Prorocentrum</taxon>
    </lineage>
</organism>
<gene>
    <name evidence="1" type="ORF">PCOR1329_LOCUS31415</name>
</gene>
<sequence length="113" mass="12834">MLMGTFCAVAGEVAASERDTAQVDYLRAHLESIVDCYIHDQGLIGREDFQLIIKNADVHRTLAQCGTDMEELKSLESLMFERREEITFETFFSAIVHLRKGKVATVKDIMHVQ</sequence>
<name>A0ABN9SPP2_9DINO</name>
<evidence type="ECO:0000313" key="1">
    <source>
        <dbReference type="EMBL" id="CAK0833843.1"/>
    </source>
</evidence>
<evidence type="ECO:0000313" key="2">
    <source>
        <dbReference type="Proteomes" id="UP001189429"/>
    </source>
</evidence>
<comment type="caution">
    <text evidence="1">The sequence shown here is derived from an EMBL/GenBank/DDBJ whole genome shotgun (WGS) entry which is preliminary data.</text>
</comment>
<dbReference type="Proteomes" id="UP001189429">
    <property type="component" value="Unassembled WGS sequence"/>
</dbReference>
<reference evidence="1" key="1">
    <citation type="submission" date="2023-10" db="EMBL/GenBank/DDBJ databases">
        <authorList>
            <person name="Chen Y."/>
            <person name="Shah S."/>
            <person name="Dougan E. K."/>
            <person name="Thang M."/>
            <person name="Chan C."/>
        </authorList>
    </citation>
    <scope>NUCLEOTIDE SEQUENCE [LARGE SCALE GENOMIC DNA]</scope>
</reference>